<evidence type="ECO:0000256" key="3">
    <source>
        <dbReference type="ARBA" id="ARBA00006171"/>
    </source>
</evidence>
<dbReference type="SFLD" id="SFLDG01129">
    <property type="entry name" value="C1.5:_HAD__Beta-PGM__Phosphata"/>
    <property type="match status" value="1"/>
</dbReference>
<dbReference type="SFLD" id="SFLDS00003">
    <property type="entry name" value="Haloacid_Dehalogenase"/>
    <property type="match status" value="1"/>
</dbReference>
<keyword evidence="5" id="KW-0378">Hydrolase</keyword>
<dbReference type="Pfam" id="PF00702">
    <property type="entry name" value="Hydrolase"/>
    <property type="match status" value="1"/>
</dbReference>
<accession>A0ABP9D042</accession>
<gene>
    <name evidence="5" type="ORF">GCM10023331_03670</name>
</gene>
<dbReference type="RefSeq" id="WP_345368717.1">
    <property type="nucleotide sequence ID" value="NZ_BAABJX010000007.1"/>
</dbReference>
<dbReference type="InterPro" id="IPR006439">
    <property type="entry name" value="HAD-SF_hydro_IA"/>
</dbReference>
<dbReference type="InterPro" id="IPR050155">
    <property type="entry name" value="HAD-like_hydrolase_sf"/>
</dbReference>
<protein>
    <recommendedName>
        <fullName evidence="4">phosphoglycolate phosphatase</fullName>
        <ecNumber evidence="4">3.1.3.18</ecNumber>
    </recommendedName>
</protein>
<evidence type="ECO:0000313" key="5">
    <source>
        <dbReference type="EMBL" id="GAA4822591.1"/>
    </source>
</evidence>
<comment type="catalytic activity">
    <reaction evidence="1">
        <text>2-phosphoglycolate + H2O = glycolate + phosphate</text>
        <dbReference type="Rhea" id="RHEA:14369"/>
        <dbReference type="ChEBI" id="CHEBI:15377"/>
        <dbReference type="ChEBI" id="CHEBI:29805"/>
        <dbReference type="ChEBI" id="CHEBI:43474"/>
        <dbReference type="ChEBI" id="CHEBI:58033"/>
        <dbReference type="EC" id="3.1.3.18"/>
    </reaction>
</comment>
<name>A0ABP9D042_9BACT</name>
<dbReference type="Gene3D" id="3.40.50.1000">
    <property type="entry name" value="HAD superfamily/HAD-like"/>
    <property type="match status" value="1"/>
</dbReference>
<dbReference type="Proteomes" id="UP001500298">
    <property type="component" value="Unassembled WGS sequence"/>
</dbReference>
<evidence type="ECO:0000256" key="1">
    <source>
        <dbReference type="ARBA" id="ARBA00000830"/>
    </source>
</evidence>
<keyword evidence="6" id="KW-1185">Reference proteome</keyword>
<dbReference type="EC" id="3.1.3.18" evidence="4"/>
<comment type="pathway">
    <text evidence="2">Organic acid metabolism; glycolate biosynthesis; glycolate from 2-phosphoglycolate: step 1/1.</text>
</comment>
<evidence type="ECO:0000256" key="2">
    <source>
        <dbReference type="ARBA" id="ARBA00004818"/>
    </source>
</evidence>
<evidence type="ECO:0000313" key="6">
    <source>
        <dbReference type="Proteomes" id="UP001500298"/>
    </source>
</evidence>
<comment type="similarity">
    <text evidence="3">Belongs to the HAD-like hydrolase superfamily. CbbY/CbbZ/Gph/YieH family.</text>
</comment>
<dbReference type="NCBIfam" id="TIGR01549">
    <property type="entry name" value="HAD-SF-IA-v1"/>
    <property type="match status" value="1"/>
</dbReference>
<dbReference type="GO" id="GO:0016787">
    <property type="term" value="F:hydrolase activity"/>
    <property type="evidence" value="ECO:0007669"/>
    <property type="project" value="UniProtKB-KW"/>
</dbReference>
<proteinExistence type="inferred from homology"/>
<dbReference type="EMBL" id="BAABJX010000007">
    <property type="protein sequence ID" value="GAA4822591.1"/>
    <property type="molecule type" value="Genomic_DNA"/>
</dbReference>
<organism evidence="5 6">
    <name type="scientific">Algivirga pacifica</name>
    <dbReference type="NCBI Taxonomy" id="1162670"/>
    <lineage>
        <taxon>Bacteria</taxon>
        <taxon>Pseudomonadati</taxon>
        <taxon>Bacteroidota</taxon>
        <taxon>Cytophagia</taxon>
        <taxon>Cytophagales</taxon>
        <taxon>Flammeovirgaceae</taxon>
        <taxon>Algivirga</taxon>
    </lineage>
</organism>
<reference evidence="6" key="1">
    <citation type="journal article" date="2019" name="Int. J. Syst. Evol. Microbiol.">
        <title>The Global Catalogue of Microorganisms (GCM) 10K type strain sequencing project: providing services to taxonomists for standard genome sequencing and annotation.</title>
        <authorList>
            <consortium name="The Broad Institute Genomics Platform"/>
            <consortium name="The Broad Institute Genome Sequencing Center for Infectious Disease"/>
            <person name="Wu L."/>
            <person name="Ma J."/>
        </authorList>
    </citation>
    <scope>NUCLEOTIDE SEQUENCE [LARGE SCALE GENOMIC DNA]</scope>
    <source>
        <strain evidence="6">JCM 18326</strain>
    </source>
</reference>
<dbReference type="PANTHER" id="PTHR43434">
    <property type="entry name" value="PHOSPHOGLYCOLATE PHOSPHATASE"/>
    <property type="match status" value="1"/>
</dbReference>
<comment type="caution">
    <text evidence="5">The sequence shown here is derived from an EMBL/GenBank/DDBJ whole genome shotgun (WGS) entry which is preliminary data.</text>
</comment>
<dbReference type="InterPro" id="IPR036412">
    <property type="entry name" value="HAD-like_sf"/>
</dbReference>
<dbReference type="SUPFAM" id="SSF56784">
    <property type="entry name" value="HAD-like"/>
    <property type="match status" value="1"/>
</dbReference>
<evidence type="ECO:0000256" key="4">
    <source>
        <dbReference type="ARBA" id="ARBA00013078"/>
    </source>
</evidence>
<sequence length="224" mass="26264">MLPKNKEYKAIIFDLDGTLYDNRKVKKSFLLTRFIFSSYLWKLEKARQQAHIKSQPISHFSSSDNTLPHFSEHPYYQQLAVALDKSNPAKAHHWYEKVFYPTFVNALKPQWVFPKMVECLSYWKKQGIRLAVLSDYHFIGERLSRLQIPIDLFERLHSAEQSGVLKPDPWAFQQLIQDIGVKKEEVLIVGDREDKDGEAARAMGVDFFRIHSAQDWDSLYNKLS</sequence>
<dbReference type="PANTHER" id="PTHR43434:SF1">
    <property type="entry name" value="PHOSPHOGLYCOLATE PHOSPHATASE"/>
    <property type="match status" value="1"/>
</dbReference>
<dbReference type="InterPro" id="IPR023214">
    <property type="entry name" value="HAD_sf"/>
</dbReference>